<feature type="active site" description="Proton acceptor" evidence="5">
    <location>
        <position position="146"/>
    </location>
</feature>
<evidence type="ECO:0000256" key="5">
    <source>
        <dbReference type="PIRSR" id="PIRSR037238-1"/>
    </source>
</evidence>
<evidence type="ECO:0000256" key="1">
    <source>
        <dbReference type="ARBA" id="ARBA00001947"/>
    </source>
</evidence>
<dbReference type="SUPFAM" id="SSF55031">
    <property type="entry name" value="Bacterial exopeptidase dimerisation domain"/>
    <property type="match status" value="1"/>
</dbReference>
<dbReference type="InterPro" id="IPR017150">
    <property type="entry name" value="Pept_M20_glutamate_carboxypep"/>
</dbReference>
<proteinExistence type="predicted"/>
<dbReference type="InterPro" id="IPR011650">
    <property type="entry name" value="Peptidase_M20_dimer"/>
</dbReference>
<dbReference type="SUPFAM" id="SSF53187">
    <property type="entry name" value="Zn-dependent exopeptidases"/>
    <property type="match status" value="1"/>
</dbReference>
<dbReference type="Proteomes" id="UP000574133">
    <property type="component" value="Unassembled WGS sequence"/>
</dbReference>
<dbReference type="RefSeq" id="WP_185180149.1">
    <property type="nucleotide sequence ID" value="NZ_CBCSEP010000001.1"/>
</dbReference>
<dbReference type="AlphaFoldDB" id="A0A841TCY2"/>
<dbReference type="Pfam" id="PF01546">
    <property type="entry name" value="Peptidase_M20"/>
    <property type="match status" value="1"/>
</dbReference>
<dbReference type="PANTHER" id="PTHR43808">
    <property type="entry name" value="ACETYLORNITHINE DEACETYLASE"/>
    <property type="match status" value="1"/>
</dbReference>
<organism evidence="7 8">
    <name type="scientific">Cohnella lubricantis</name>
    <dbReference type="NCBI Taxonomy" id="2163172"/>
    <lineage>
        <taxon>Bacteria</taxon>
        <taxon>Bacillati</taxon>
        <taxon>Bacillota</taxon>
        <taxon>Bacilli</taxon>
        <taxon>Bacillales</taxon>
        <taxon>Paenibacillaceae</taxon>
        <taxon>Cohnella</taxon>
    </lineage>
</organism>
<dbReference type="InterPro" id="IPR050072">
    <property type="entry name" value="Peptidase_M20A"/>
</dbReference>
<gene>
    <name evidence="7" type="ORF">H4Q31_16455</name>
</gene>
<dbReference type="InterPro" id="IPR036264">
    <property type="entry name" value="Bact_exopeptidase_dim_dom"/>
</dbReference>
<evidence type="ECO:0000313" key="7">
    <source>
        <dbReference type="EMBL" id="MBB6678882.1"/>
    </source>
</evidence>
<protein>
    <submittedName>
        <fullName evidence="7">M20 family metallopeptidase</fullName>
    </submittedName>
</protein>
<dbReference type="InterPro" id="IPR001261">
    <property type="entry name" value="ArgE/DapE_CS"/>
</dbReference>
<dbReference type="PIRSF" id="PIRSF037238">
    <property type="entry name" value="Carboxypeptidase_G2"/>
    <property type="match status" value="1"/>
</dbReference>
<dbReference type="InterPro" id="IPR002933">
    <property type="entry name" value="Peptidase_M20"/>
</dbReference>
<dbReference type="CDD" id="cd03885">
    <property type="entry name" value="M20_CPDG2"/>
    <property type="match status" value="1"/>
</dbReference>
<evidence type="ECO:0000313" key="8">
    <source>
        <dbReference type="Proteomes" id="UP000574133"/>
    </source>
</evidence>
<name>A0A841TCY2_9BACL</name>
<feature type="active site" evidence="5">
    <location>
        <position position="84"/>
    </location>
</feature>
<keyword evidence="2" id="KW-0479">Metal-binding</keyword>
<dbReference type="Gene3D" id="3.30.70.360">
    <property type="match status" value="1"/>
</dbReference>
<dbReference type="PROSITE" id="PS00758">
    <property type="entry name" value="ARGE_DAPE_CPG2_1"/>
    <property type="match status" value="1"/>
</dbReference>
<reference evidence="7 8" key="1">
    <citation type="submission" date="2020-08" db="EMBL/GenBank/DDBJ databases">
        <title>Cohnella phylogeny.</title>
        <authorList>
            <person name="Dunlap C."/>
        </authorList>
    </citation>
    <scope>NUCLEOTIDE SEQUENCE [LARGE SCALE GENOMIC DNA]</scope>
    <source>
        <strain evidence="7 8">DSM 103658</strain>
    </source>
</reference>
<evidence type="ECO:0000259" key="6">
    <source>
        <dbReference type="Pfam" id="PF07687"/>
    </source>
</evidence>
<sequence length="379" mass="41126">MTDIYQLIQSYMPELLKLLEESVNMDSPSSDKTHTDRMADWYAFQFERIVGGRVSRQPNREYGDRLLCEAGEGERRVLLLGHLDTVWPAGEAERRPFTIRGGRAYGPGVYDMKAGLLQAMFALKALKEAGRFPADKTVAVFINSDEEISSVTSRAAIEEEAGSASAVLVLEPPMEPNGALKTARKGSGRYKLVIEGVSAHAGVDPSKGVSAIHELSYQIQALQALNNFETGTSVNVGIIHGGIASNVVAGSAEAEIDVRVATKEEAERIHEAVMGLKPKLPFAKLTISGGMLRPPMVRTEEAGRLYRLARQIAQDELNLNLPEAATGGVSDGNFTAALGIPTLDGLGARGDFAHSPKEYVELEEIPRRTLLLARLIERC</sequence>
<feature type="domain" description="Peptidase M20 dimerisation" evidence="6">
    <location>
        <begin position="182"/>
        <end position="273"/>
    </location>
</feature>
<dbReference type="Gene3D" id="3.40.630.10">
    <property type="entry name" value="Zn peptidases"/>
    <property type="match status" value="1"/>
</dbReference>
<keyword evidence="4" id="KW-0862">Zinc</keyword>
<evidence type="ECO:0000256" key="4">
    <source>
        <dbReference type="ARBA" id="ARBA00022833"/>
    </source>
</evidence>
<dbReference type="PANTHER" id="PTHR43808:SF9">
    <property type="entry name" value="BLL0789 PROTEIN"/>
    <property type="match status" value="1"/>
</dbReference>
<evidence type="ECO:0000256" key="3">
    <source>
        <dbReference type="ARBA" id="ARBA00022801"/>
    </source>
</evidence>
<dbReference type="Pfam" id="PF07687">
    <property type="entry name" value="M20_dimer"/>
    <property type="match status" value="1"/>
</dbReference>
<accession>A0A841TCY2</accession>
<comment type="cofactor">
    <cofactor evidence="1">
        <name>Zn(2+)</name>
        <dbReference type="ChEBI" id="CHEBI:29105"/>
    </cofactor>
</comment>
<dbReference type="GO" id="GO:0016787">
    <property type="term" value="F:hydrolase activity"/>
    <property type="evidence" value="ECO:0007669"/>
    <property type="project" value="UniProtKB-KW"/>
</dbReference>
<keyword evidence="8" id="KW-1185">Reference proteome</keyword>
<comment type="caution">
    <text evidence="7">The sequence shown here is derived from an EMBL/GenBank/DDBJ whole genome shotgun (WGS) entry which is preliminary data.</text>
</comment>
<evidence type="ECO:0000256" key="2">
    <source>
        <dbReference type="ARBA" id="ARBA00022723"/>
    </source>
</evidence>
<keyword evidence="3" id="KW-0378">Hydrolase</keyword>
<dbReference type="GO" id="GO:0046872">
    <property type="term" value="F:metal ion binding"/>
    <property type="evidence" value="ECO:0007669"/>
    <property type="project" value="UniProtKB-KW"/>
</dbReference>
<dbReference type="EMBL" id="JACJVN010000063">
    <property type="protein sequence ID" value="MBB6678882.1"/>
    <property type="molecule type" value="Genomic_DNA"/>
</dbReference>